<dbReference type="Proteomes" id="UP000199077">
    <property type="component" value="Chromosome I"/>
</dbReference>
<sequence>MTGDSHFWAVVPAGGAGTRLWPVSRASSPKFLHDLTGTGRSLLQATWDRLTPLTGSQVLVVTGAAHRAAVAAQLPDLPADQLLAEPAPRDSMAAIGWAAAVLEARDPSAVLGSFAADHVIADEDAFRACVTDAVAAAEQGYVVTIGIEPTGPATGFGYIELGEPLGEGPAHAVRQFVEKPDRSRAEAYLATGRFRWNAGMFVVRATVLLDLLAQWHPELAAGVRALAADPSRLEQVWPGLEKIAIDHAVAEPAAAEGRVAVVPGGFGWDDVGDFSSLGALLPDASGMPGVRVLGDASSVRVVDATGVVVPSGDRDGRVVAVVGLDDVVVVDTPDALLVVSRDRAQDVKAVVDLLKSEGRTDLL</sequence>
<dbReference type="Pfam" id="PF22640">
    <property type="entry name" value="ManC_GMP_beta-helix"/>
    <property type="match status" value="1"/>
</dbReference>
<dbReference type="InterPro" id="IPR049577">
    <property type="entry name" value="GMPP_N"/>
</dbReference>
<dbReference type="GO" id="GO:0004475">
    <property type="term" value="F:mannose-1-phosphate guanylyltransferase (GTP) activity"/>
    <property type="evidence" value="ECO:0007669"/>
    <property type="project" value="InterPro"/>
</dbReference>
<name>A0A1H0RQ03_9MICO</name>
<dbReference type="InterPro" id="IPR005835">
    <property type="entry name" value="NTP_transferase_dom"/>
</dbReference>
<reference evidence="4" key="1">
    <citation type="submission" date="2016-10" db="EMBL/GenBank/DDBJ databases">
        <authorList>
            <person name="Varghese N."/>
            <person name="Submissions S."/>
        </authorList>
    </citation>
    <scope>NUCLEOTIDE SEQUENCE [LARGE SCALE GENOMIC DNA]</scope>
    <source>
        <strain evidence="4">DSM 22329</strain>
    </source>
</reference>
<gene>
    <name evidence="3" type="ORF">SAMN04489867_2034</name>
</gene>
<accession>A0A1H0RQ03</accession>
<organism evidence="3 4">
    <name type="scientific">Pedococcus dokdonensis</name>
    <dbReference type="NCBI Taxonomy" id="443156"/>
    <lineage>
        <taxon>Bacteria</taxon>
        <taxon>Bacillati</taxon>
        <taxon>Actinomycetota</taxon>
        <taxon>Actinomycetes</taxon>
        <taxon>Micrococcales</taxon>
        <taxon>Intrasporangiaceae</taxon>
        <taxon>Pedococcus</taxon>
    </lineage>
</organism>
<evidence type="ECO:0000259" key="2">
    <source>
        <dbReference type="Pfam" id="PF22640"/>
    </source>
</evidence>
<keyword evidence="4" id="KW-1185">Reference proteome</keyword>
<dbReference type="PANTHER" id="PTHR46390">
    <property type="entry name" value="MANNOSE-1-PHOSPHATE GUANYLYLTRANSFERASE"/>
    <property type="match status" value="1"/>
</dbReference>
<dbReference type="PANTHER" id="PTHR46390:SF1">
    <property type="entry name" value="MANNOSE-1-PHOSPHATE GUANYLYLTRANSFERASE"/>
    <property type="match status" value="1"/>
</dbReference>
<dbReference type="AlphaFoldDB" id="A0A1H0RQ03"/>
<dbReference type="SUPFAM" id="SSF159283">
    <property type="entry name" value="Guanosine diphospho-D-mannose pyrophosphorylase/mannose-6-phosphate isomerase linker domain"/>
    <property type="match status" value="1"/>
</dbReference>
<dbReference type="SUPFAM" id="SSF53448">
    <property type="entry name" value="Nucleotide-diphospho-sugar transferases"/>
    <property type="match status" value="1"/>
</dbReference>
<protein>
    <submittedName>
        <fullName evidence="3">Mannose-1-phosphate guanylyltransferase</fullName>
    </submittedName>
</protein>
<dbReference type="GO" id="GO:0009298">
    <property type="term" value="P:GDP-mannose biosynthetic process"/>
    <property type="evidence" value="ECO:0007669"/>
    <property type="project" value="TreeGrafter"/>
</dbReference>
<dbReference type="InterPro" id="IPR054566">
    <property type="entry name" value="ManC/GMP-like_b-helix"/>
</dbReference>
<keyword evidence="3" id="KW-0548">Nucleotidyltransferase</keyword>
<dbReference type="STRING" id="443156.SAMN04489867_2034"/>
<dbReference type="Gene3D" id="3.90.550.10">
    <property type="entry name" value="Spore Coat Polysaccharide Biosynthesis Protein SpsA, Chain A"/>
    <property type="match status" value="1"/>
</dbReference>
<keyword evidence="3" id="KW-0808">Transferase</keyword>
<dbReference type="CDD" id="cd02509">
    <property type="entry name" value="GDP-M1P_Guanylyltransferase"/>
    <property type="match status" value="1"/>
</dbReference>
<evidence type="ECO:0000313" key="4">
    <source>
        <dbReference type="Proteomes" id="UP000199077"/>
    </source>
</evidence>
<dbReference type="EMBL" id="LT629711">
    <property type="protein sequence ID" value="SDP31036.1"/>
    <property type="molecule type" value="Genomic_DNA"/>
</dbReference>
<feature type="domain" description="MannoseP isomerase/GMP-like beta-helix" evidence="2">
    <location>
        <begin position="301"/>
        <end position="353"/>
    </location>
</feature>
<evidence type="ECO:0000259" key="1">
    <source>
        <dbReference type="Pfam" id="PF00483"/>
    </source>
</evidence>
<feature type="domain" description="Nucleotidyl transferase" evidence="1">
    <location>
        <begin position="9"/>
        <end position="277"/>
    </location>
</feature>
<dbReference type="Pfam" id="PF00483">
    <property type="entry name" value="NTP_transferase"/>
    <property type="match status" value="1"/>
</dbReference>
<evidence type="ECO:0000313" key="3">
    <source>
        <dbReference type="EMBL" id="SDP31036.1"/>
    </source>
</evidence>
<dbReference type="InterPro" id="IPR051161">
    <property type="entry name" value="Mannose-6P_isomerase_type2"/>
</dbReference>
<proteinExistence type="predicted"/>
<dbReference type="InterPro" id="IPR029044">
    <property type="entry name" value="Nucleotide-diphossugar_trans"/>
</dbReference>